<dbReference type="SUPFAM" id="SSF52317">
    <property type="entry name" value="Class I glutamine amidotransferase-like"/>
    <property type="match status" value="1"/>
</dbReference>
<keyword evidence="3" id="KW-1185">Reference proteome</keyword>
<feature type="transmembrane region" description="Helical" evidence="1">
    <location>
        <begin position="6"/>
        <end position="26"/>
    </location>
</feature>
<feature type="transmembrane region" description="Helical" evidence="1">
    <location>
        <begin position="38"/>
        <end position="56"/>
    </location>
</feature>
<dbReference type="InterPro" id="IPR029062">
    <property type="entry name" value="Class_I_gatase-like"/>
</dbReference>
<evidence type="ECO:0000313" key="3">
    <source>
        <dbReference type="Proteomes" id="UP000192266"/>
    </source>
</evidence>
<sequence>MPPTFLFYALLTLCGLLVLGLSWVALRRPNRQRLVLRLLAGAVAGAGLWLTAYPPARTVPGPRAEAILLTDGFQPDTLSTLLRRLGPATRLWRTSSTTGADTVMVSNLLQLREQQPSLRRLHVLGRGLPAADLPMLGPVRLVWHAPSARVGFRTANWTPRPELGQPLLIAGFFDNLLPDAAKSAPVWVHLRAGGAPRDSVRLPAGRGAFQLTYVPKAAGLAVYELIARRGGQILATEPVPVEVVPTRALRVLLLAGTPSFEFKFLKNQLGTRQHAVALRVGISRGLTQTEFLNQPAHDISRLTPALLTRYDAVVADASTLAGGEAQQLTAALRAGGPGLILLADAGPLPRLTPGRAAFSIVPVATAASARPQPVRWQGGPGRATTTVPATVRASARLRPLITTGQGQAVVAAQRVGAGTMVVSVLPETFRWALQNDSLTYNAYWSRLLTAVARPEPATATWRVITAWPRSNVPVEVQLTAAAFPAAAPTVRGAAGRPVTLSMRQDTRLPEWSTGQFWPDSAGWYRVALPDKASHWFYVFGGQNWLGPENELRRQAAQAWLATSSSPRAASPELTRQSWPAAWFFGLFLLGAGFLWLEEKL</sequence>
<feature type="transmembrane region" description="Helical" evidence="1">
    <location>
        <begin position="577"/>
        <end position="596"/>
    </location>
</feature>
<dbReference type="Proteomes" id="UP000192266">
    <property type="component" value="Unassembled WGS sequence"/>
</dbReference>
<evidence type="ECO:0000256" key="1">
    <source>
        <dbReference type="SAM" id="Phobius"/>
    </source>
</evidence>
<organism evidence="2 3">
    <name type="scientific">Hymenobacter roseosalivarius DSM 11622</name>
    <dbReference type="NCBI Taxonomy" id="645990"/>
    <lineage>
        <taxon>Bacteria</taxon>
        <taxon>Pseudomonadati</taxon>
        <taxon>Bacteroidota</taxon>
        <taxon>Cytophagia</taxon>
        <taxon>Cytophagales</taxon>
        <taxon>Hymenobacteraceae</taxon>
        <taxon>Hymenobacter</taxon>
    </lineage>
</organism>
<accession>A0A1W1VKS7</accession>
<keyword evidence="1" id="KW-1133">Transmembrane helix</keyword>
<dbReference type="EMBL" id="FWWW01000066">
    <property type="protein sequence ID" value="SMB93989.1"/>
    <property type="molecule type" value="Genomic_DNA"/>
</dbReference>
<name>A0A1W1VKS7_9BACT</name>
<keyword evidence="1" id="KW-0472">Membrane</keyword>
<gene>
    <name evidence="2" type="ORF">SAMN00120144_2321</name>
</gene>
<evidence type="ECO:0000313" key="2">
    <source>
        <dbReference type="EMBL" id="SMB93989.1"/>
    </source>
</evidence>
<keyword evidence="1" id="KW-0812">Transmembrane</keyword>
<protein>
    <submittedName>
        <fullName evidence="2">Uncharacterized protein</fullName>
    </submittedName>
</protein>
<reference evidence="2 3" key="1">
    <citation type="submission" date="2017-04" db="EMBL/GenBank/DDBJ databases">
        <authorList>
            <person name="Afonso C.L."/>
            <person name="Miller P.J."/>
            <person name="Scott M.A."/>
            <person name="Spackman E."/>
            <person name="Goraichik I."/>
            <person name="Dimitrov K.M."/>
            <person name="Suarez D.L."/>
            <person name="Swayne D.E."/>
        </authorList>
    </citation>
    <scope>NUCLEOTIDE SEQUENCE [LARGE SCALE GENOMIC DNA]</scope>
    <source>
        <strain evidence="2 3">DSM 11622</strain>
    </source>
</reference>
<dbReference type="AlphaFoldDB" id="A0A1W1VKS7"/>
<dbReference type="OrthoDB" id="980086at2"/>
<proteinExistence type="predicted"/>
<dbReference type="RefSeq" id="WP_084445037.1">
    <property type="nucleotide sequence ID" value="NZ_FWWW01000066.1"/>
</dbReference>
<dbReference type="STRING" id="645990.SAMN00120144_2321"/>